<dbReference type="EMBL" id="BQKV01000098">
    <property type="protein sequence ID" value="GJN65441.1"/>
    <property type="molecule type" value="Genomic_DNA"/>
</dbReference>
<evidence type="ECO:0000313" key="1">
    <source>
        <dbReference type="EMBL" id="GJN65441.1"/>
    </source>
</evidence>
<accession>A0AA37IZV7</accession>
<name>A0AA37IZV7_9FIRM</name>
<comment type="caution">
    <text evidence="1">The sequence shown here is derived from an EMBL/GenBank/DDBJ whole genome shotgun (WGS) entry which is preliminary data.</text>
</comment>
<proteinExistence type="predicted"/>
<dbReference type="AlphaFoldDB" id="A0AA37IZV7"/>
<organism evidence="1 2">
    <name type="scientific">Faecalibacterium gallinarum</name>
    <dbReference type="NCBI Taxonomy" id="2903556"/>
    <lineage>
        <taxon>Bacteria</taxon>
        <taxon>Bacillati</taxon>
        <taxon>Bacillota</taxon>
        <taxon>Clostridia</taxon>
        <taxon>Eubacteriales</taxon>
        <taxon>Oscillospiraceae</taxon>
        <taxon>Faecalibacterium</taxon>
    </lineage>
</organism>
<protein>
    <submittedName>
        <fullName evidence="1">Uncharacterized protein</fullName>
    </submittedName>
</protein>
<dbReference type="Proteomes" id="UP001055185">
    <property type="component" value="Unassembled WGS sequence"/>
</dbReference>
<gene>
    <name evidence="1" type="ORF">JCM17207_20660</name>
</gene>
<keyword evidence="2" id="KW-1185">Reference proteome</keyword>
<sequence>MVKIAEKVKQNARNSLKLTPRGASKPEIVKRILDSMPEYKANYIFWRYAPECMTCTPENKSFDSFKAAAALPEHFTEDSCKMWLLDADVQDLVRLLLERKNQQQLLDLHEKYVVKAENDPNSLKALLQLNETLFKNTGNQLYNLLDAVPDDVIGEEISK</sequence>
<reference evidence="1" key="1">
    <citation type="journal article" date="2022" name="Int. J. Syst. Evol. Microbiol.">
        <title>Genome-based, phenotypic and chemotaxonomic classification of Faecalibacterium strains: proposal of three novel species Faecalibacterium duncaniae sp. nov., Faecalibacterium hattorii sp. nov. and Faecalibacterium gallinarum sp. nov. .</title>
        <authorList>
            <person name="Sakamoto M."/>
            <person name="Sakurai N."/>
            <person name="Tanno H."/>
            <person name="Iino T."/>
            <person name="Ohkuma M."/>
            <person name="Endo A."/>
        </authorList>
    </citation>
    <scope>NUCLEOTIDE SEQUENCE</scope>
    <source>
        <strain evidence="1">JCM 17207</strain>
    </source>
</reference>
<evidence type="ECO:0000313" key="2">
    <source>
        <dbReference type="Proteomes" id="UP001055185"/>
    </source>
</evidence>